<evidence type="ECO:0000313" key="2">
    <source>
        <dbReference type="EMBL" id="KAE9969724.1"/>
    </source>
</evidence>
<name>A0A8H3UJA9_VENIN</name>
<protein>
    <submittedName>
        <fullName evidence="2">Uncharacterized protein</fullName>
    </submittedName>
</protein>
<comment type="caution">
    <text evidence="2">The sequence shown here is derived from an EMBL/GenBank/DDBJ whole genome shotgun (WGS) entry which is preliminary data.</text>
</comment>
<proteinExistence type="predicted"/>
<evidence type="ECO:0000313" key="3">
    <source>
        <dbReference type="Proteomes" id="UP000447873"/>
    </source>
</evidence>
<dbReference type="Proteomes" id="UP000447873">
    <property type="component" value="Unassembled WGS sequence"/>
</dbReference>
<feature type="region of interest" description="Disordered" evidence="1">
    <location>
        <begin position="184"/>
        <end position="210"/>
    </location>
</feature>
<feature type="compositionally biased region" description="Basic and acidic residues" evidence="1">
    <location>
        <begin position="154"/>
        <end position="163"/>
    </location>
</feature>
<feature type="region of interest" description="Disordered" evidence="1">
    <location>
        <begin position="131"/>
        <end position="163"/>
    </location>
</feature>
<sequence>MTPREIREANAALAEEASIPECPRQRMPEYWTYDKDMLQYLCLVSPSEVIDRIKTAVYANEVYRKCGPIPIIAPEPTIDEERHRVLTIPSGGLLSNLLPRLDELVGWVTKGVFLVDLGRMEAEGMIQKRANLVKPDDEKKGFDEEPDPEEDKPEEDKNKGEHRAMFMRIKAWDLGQRRAWKADNDRYEADKAKKKAAAEQSHGTTGGFDS</sequence>
<feature type="compositionally biased region" description="Basic and acidic residues" evidence="1">
    <location>
        <begin position="134"/>
        <end position="143"/>
    </location>
</feature>
<reference evidence="2 3" key="1">
    <citation type="submission" date="2018-12" db="EMBL/GenBank/DDBJ databases">
        <title>Venturia inaequalis Genome Resource.</title>
        <authorList>
            <person name="Lichtner F.J."/>
        </authorList>
    </citation>
    <scope>NUCLEOTIDE SEQUENCE [LARGE SCALE GENOMIC DNA]</scope>
    <source>
        <strain evidence="2 3">120213</strain>
    </source>
</reference>
<feature type="compositionally biased region" description="Acidic residues" evidence="1">
    <location>
        <begin position="144"/>
        <end position="153"/>
    </location>
</feature>
<evidence type="ECO:0000256" key="1">
    <source>
        <dbReference type="SAM" id="MobiDB-lite"/>
    </source>
</evidence>
<dbReference type="EMBL" id="WNWS01000357">
    <property type="protein sequence ID" value="KAE9969724.1"/>
    <property type="molecule type" value="Genomic_DNA"/>
</dbReference>
<organism evidence="2 3">
    <name type="scientific">Venturia inaequalis</name>
    <name type="common">Apple scab fungus</name>
    <dbReference type="NCBI Taxonomy" id="5025"/>
    <lineage>
        <taxon>Eukaryota</taxon>
        <taxon>Fungi</taxon>
        <taxon>Dikarya</taxon>
        <taxon>Ascomycota</taxon>
        <taxon>Pezizomycotina</taxon>
        <taxon>Dothideomycetes</taxon>
        <taxon>Pleosporomycetidae</taxon>
        <taxon>Venturiales</taxon>
        <taxon>Venturiaceae</taxon>
        <taxon>Venturia</taxon>
    </lineage>
</organism>
<accession>A0A8H3UJA9</accession>
<dbReference type="AlphaFoldDB" id="A0A8H3UJA9"/>
<gene>
    <name evidence="2" type="ORF">EG328_006700</name>
</gene>